<dbReference type="GO" id="GO:0016740">
    <property type="term" value="F:transferase activity"/>
    <property type="evidence" value="ECO:0007669"/>
    <property type="project" value="UniProtKB-KW"/>
</dbReference>
<organism evidence="3 4">
    <name type="scientific">Uabimicrobium amorphum</name>
    <dbReference type="NCBI Taxonomy" id="2596890"/>
    <lineage>
        <taxon>Bacteria</taxon>
        <taxon>Pseudomonadati</taxon>
        <taxon>Planctomycetota</taxon>
        <taxon>Candidatus Uabimicrobiia</taxon>
        <taxon>Candidatus Uabimicrobiales</taxon>
        <taxon>Candidatus Uabimicrobiaceae</taxon>
        <taxon>Candidatus Uabimicrobium</taxon>
    </lineage>
</organism>
<dbReference type="EMBL" id="AP019860">
    <property type="protein sequence ID" value="BBM83287.1"/>
    <property type="molecule type" value="Genomic_DNA"/>
</dbReference>
<dbReference type="SUPFAM" id="SSF53448">
    <property type="entry name" value="Nucleotide-diphospho-sugar transferases"/>
    <property type="match status" value="1"/>
</dbReference>
<evidence type="ECO:0000313" key="4">
    <source>
        <dbReference type="Proteomes" id="UP000326354"/>
    </source>
</evidence>
<dbReference type="Gene3D" id="3.90.550.10">
    <property type="entry name" value="Spore Coat Polysaccharide Biosynthesis Protein SpsA, Chain A"/>
    <property type="match status" value="1"/>
</dbReference>
<dbReference type="Pfam" id="PF00535">
    <property type="entry name" value="Glycos_transf_2"/>
    <property type="match status" value="1"/>
</dbReference>
<dbReference type="Proteomes" id="UP000326354">
    <property type="component" value="Chromosome"/>
</dbReference>
<evidence type="ECO:0000259" key="2">
    <source>
        <dbReference type="Pfam" id="PF00535"/>
    </source>
</evidence>
<evidence type="ECO:0000313" key="3">
    <source>
        <dbReference type="EMBL" id="BBM83287.1"/>
    </source>
</evidence>
<dbReference type="RefSeq" id="WP_151967493.1">
    <property type="nucleotide sequence ID" value="NZ_AP019860.1"/>
</dbReference>
<dbReference type="PANTHER" id="PTHR43630:SF2">
    <property type="entry name" value="GLYCOSYLTRANSFERASE"/>
    <property type="match status" value="1"/>
</dbReference>
<evidence type="ECO:0000256" key="1">
    <source>
        <dbReference type="ARBA" id="ARBA00038494"/>
    </source>
</evidence>
<dbReference type="OrthoDB" id="9815923at2"/>
<dbReference type="InterPro" id="IPR029044">
    <property type="entry name" value="Nucleotide-diphossugar_trans"/>
</dbReference>
<reference evidence="3 4" key="1">
    <citation type="submission" date="2019-08" db="EMBL/GenBank/DDBJ databases">
        <title>Complete genome sequence of Candidatus Uab amorphum.</title>
        <authorList>
            <person name="Shiratori T."/>
            <person name="Suzuki S."/>
            <person name="Kakizawa Y."/>
            <person name="Ishida K."/>
        </authorList>
    </citation>
    <scope>NUCLEOTIDE SEQUENCE [LARGE SCALE GENOMIC DNA]</scope>
    <source>
        <strain evidence="3 4">SRT547</strain>
    </source>
</reference>
<comment type="similarity">
    <text evidence="1">Belongs to the glycosyltransferase 2 family. WaaE/KdtX subfamily.</text>
</comment>
<gene>
    <name evidence="3" type="ORF">UABAM_01638</name>
</gene>
<feature type="domain" description="Glycosyltransferase 2-like" evidence="2">
    <location>
        <begin position="9"/>
        <end position="107"/>
    </location>
</feature>
<dbReference type="KEGG" id="uam:UABAM_01638"/>
<dbReference type="CDD" id="cd02511">
    <property type="entry name" value="Beta4Glucosyltransferase"/>
    <property type="match status" value="1"/>
</dbReference>
<dbReference type="AlphaFoldDB" id="A0A5S9F247"/>
<dbReference type="InterPro" id="IPR001173">
    <property type="entry name" value="Glyco_trans_2-like"/>
</dbReference>
<keyword evidence="4" id="KW-1185">Reference proteome</keyword>
<keyword evidence="3" id="KW-0808">Transferase</keyword>
<sequence length="283" mass="33590">MKNNKLPISAIILTYNEEKNIEACIQSVVSWVEEVFVVDSYSTDRTLEIAGKYTKNIAQNPFDNYSQQRNWAFSHLDIKTPWIMNLDADHRATPELQESIRNHFTADIPSEVNGFLVSRRTIFMGKWIRYGGHYPVYHAIVFRNGRGKCEERLYDQHFMVEGKTLKIRGDMIDIITDSIDKFITRHNRWATLEAEEQLSKINSQQIQAKITGNPIEKRRFLRKFYGKFPLFLRPLLYFGYRYFLRLGFLDGKPGLIFHFLQGFWYRFLIDAKMYEKNMDVREQ</sequence>
<proteinExistence type="inferred from homology"/>
<name>A0A5S9F247_UABAM</name>
<accession>A0A5S9F247</accession>
<protein>
    <submittedName>
        <fullName evidence="3">Glycosyl transferase</fullName>
    </submittedName>
</protein>
<dbReference type="PANTHER" id="PTHR43630">
    <property type="entry name" value="POLY-BETA-1,6-N-ACETYL-D-GLUCOSAMINE SYNTHASE"/>
    <property type="match status" value="1"/>
</dbReference>